<dbReference type="AlphaFoldDB" id="A0A512B996"/>
<dbReference type="RefSeq" id="WP_147202558.1">
    <property type="nucleotide sequence ID" value="NZ_BJYT01000002.1"/>
</dbReference>
<accession>A0A512B996</accession>
<dbReference type="OrthoDB" id="9780310at2"/>
<dbReference type="SUPFAM" id="SSF117396">
    <property type="entry name" value="TM1631-like"/>
    <property type="match status" value="1"/>
</dbReference>
<name>A0A512B996_9BACT</name>
<sequence length="251" mass="28809">MNSPERGTFRIGTSGIVVPGTKESFPPEFQQSSRLSYYSSLFNTLEINSTFHKLPMTSTFERWAAEVSQNFQLTIKLWKEITHIKKLKVDLENIPLFLKAAERIGDKKGCLLIQFPGSITLEFYNEVEQILLKVQEVDSDNVWRKAVELRSETWYVGEGYELLKSIDASLVLHDMPKSKVLQPLVSDKFIYFRFHGPTGNYRGSYSVEFLQEQAEKMRACLEQGKDVYAYLNNTMGTAFDDAMSLKAMVEK</sequence>
<dbReference type="PANTHER" id="PTHR30348">
    <property type="entry name" value="UNCHARACTERIZED PROTEIN YECE"/>
    <property type="match status" value="1"/>
</dbReference>
<dbReference type="InterPro" id="IPR036520">
    <property type="entry name" value="UPF0759_sf"/>
</dbReference>
<dbReference type="PANTHER" id="PTHR30348:SF4">
    <property type="entry name" value="DUF72 DOMAIN-CONTAINING PROTEIN"/>
    <property type="match status" value="1"/>
</dbReference>
<dbReference type="Proteomes" id="UP000321513">
    <property type="component" value="Unassembled WGS sequence"/>
</dbReference>
<protein>
    <recommendedName>
        <fullName evidence="3">DUF72 domain-containing protein</fullName>
    </recommendedName>
</protein>
<comment type="caution">
    <text evidence="1">The sequence shown here is derived from an EMBL/GenBank/DDBJ whole genome shotgun (WGS) entry which is preliminary data.</text>
</comment>
<dbReference type="EMBL" id="BJYT01000002">
    <property type="protein sequence ID" value="GEO08503.1"/>
    <property type="molecule type" value="Genomic_DNA"/>
</dbReference>
<organism evidence="1 2">
    <name type="scientific">Segetibacter aerophilus</name>
    <dbReference type="NCBI Taxonomy" id="670293"/>
    <lineage>
        <taxon>Bacteria</taxon>
        <taxon>Pseudomonadati</taxon>
        <taxon>Bacteroidota</taxon>
        <taxon>Chitinophagia</taxon>
        <taxon>Chitinophagales</taxon>
        <taxon>Chitinophagaceae</taxon>
        <taxon>Segetibacter</taxon>
    </lineage>
</organism>
<keyword evidence="2" id="KW-1185">Reference proteome</keyword>
<gene>
    <name evidence="1" type="ORF">SAE01_09990</name>
</gene>
<dbReference type="Pfam" id="PF01904">
    <property type="entry name" value="DUF72"/>
    <property type="match status" value="1"/>
</dbReference>
<evidence type="ECO:0000313" key="2">
    <source>
        <dbReference type="Proteomes" id="UP000321513"/>
    </source>
</evidence>
<proteinExistence type="predicted"/>
<dbReference type="Gene3D" id="3.20.20.410">
    <property type="entry name" value="Protein of unknown function UPF0759"/>
    <property type="match status" value="1"/>
</dbReference>
<reference evidence="1 2" key="1">
    <citation type="submission" date="2019-07" db="EMBL/GenBank/DDBJ databases">
        <title>Whole genome shotgun sequence of Segetibacter aerophilus NBRC 106135.</title>
        <authorList>
            <person name="Hosoyama A."/>
            <person name="Uohara A."/>
            <person name="Ohji S."/>
            <person name="Ichikawa N."/>
        </authorList>
    </citation>
    <scope>NUCLEOTIDE SEQUENCE [LARGE SCALE GENOMIC DNA]</scope>
    <source>
        <strain evidence="1 2">NBRC 106135</strain>
    </source>
</reference>
<evidence type="ECO:0008006" key="3">
    <source>
        <dbReference type="Google" id="ProtNLM"/>
    </source>
</evidence>
<evidence type="ECO:0000313" key="1">
    <source>
        <dbReference type="EMBL" id="GEO08503.1"/>
    </source>
</evidence>
<dbReference type="InterPro" id="IPR002763">
    <property type="entry name" value="DUF72"/>
</dbReference>